<dbReference type="PANTHER" id="PTHR23531">
    <property type="entry name" value="QUINOLENE RESISTANCE PROTEIN NORA"/>
    <property type="match status" value="1"/>
</dbReference>
<evidence type="ECO:0000313" key="9">
    <source>
        <dbReference type="Proteomes" id="UP000249134"/>
    </source>
</evidence>
<feature type="transmembrane region" description="Helical" evidence="6">
    <location>
        <begin position="221"/>
        <end position="244"/>
    </location>
</feature>
<feature type="transmembrane region" description="Helical" evidence="6">
    <location>
        <begin position="307"/>
        <end position="331"/>
    </location>
</feature>
<feature type="transmembrane region" description="Helical" evidence="6">
    <location>
        <begin position="84"/>
        <end position="111"/>
    </location>
</feature>
<comment type="subcellular location">
    <subcellularLocation>
        <location evidence="1">Cell membrane</location>
        <topology evidence="1">Multi-pass membrane protein</topology>
    </subcellularLocation>
</comment>
<feature type="transmembrane region" description="Helical" evidence="6">
    <location>
        <begin position="343"/>
        <end position="363"/>
    </location>
</feature>
<dbReference type="InterPro" id="IPR011701">
    <property type="entry name" value="MFS"/>
</dbReference>
<feature type="domain" description="Major facilitator superfamily (MFS) profile" evidence="7">
    <location>
        <begin position="18"/>
        <end position="395"/>
    </location>
</feature>
<reference evidence="8 9" key="1">
    <citation type="submission" date="2018-06" db="EMBL/GenBank/DDBJ databases">
        <authorList>
            <consortium name="Pathogen Informatics"/>
            <person name="Doyle S."/>
        </authorList>
    </citation>
    <scope>NUCLEOTIDE SEQUENCE [LARGE SCALE GENOMIC DNA]</scope>
    <source>
        <strain evidence="8 9">NCTC4824</strain>
    </source>
</reference>
<keyword evidence="4 6" id="KW-1133">Transmembrane helix</keyword>
<dbReference type="GO" id="GO:0005886">
    <property type="term" value="C:plasma membrane"/>
    <property type="evidence" value="ECO:0007669"/>
    <property type="project" value="UniProtKB-SubCell"/>
</dbReference>
<dbReference type="InterPro" id="IPR052714">
    <property type="entry name" value="MFS_Exporter"/>
</dbReference>
<dbReference type="PROSITE" id="PS50850">
    <property type="entry name" value="MFS"/>
    <property type="match status" value="1"/>
</dbReference>
<dbReference type="GO" id="GO:0022857">
    <property type="term" value="F:transmembrane transporter activity"/>
    <property type="evidence" value="ECO:0007669"/>
    <property type="project" value="InterPro"/>
</dbReference>
<dbReference type="CDD" id="cd17489">
    <property type="entry name" value="MFS_YfcJ_like"/>
    <property type="match status" value="1"/>
</dbReference>
<keyword evidence="3 6" id="KW-0812">Transmembrane</keyword>
<keyword evidence="2" id="KW-0813">Transport</keyword>
<organism evidence="8 9">
    <name type="scientific">Lederbergia lenta</name>
    <name type="common">Bacillus lentus</name>
    <dbReference type="NCBI Taxonomy" id="1467"/>
    <lineage>
        <taxon>Bacteria</taxon>
        <taxon>Bacillati</taxon>
        <taxon>Bacillota</taxon>
        <taxon>Bacilli</taxon>
        <taxon>Bacillales</taxon>
        <taxon>Bacillaceae</taxon>
        <taxon>Lederbergia</taxon>
    </lineage>
</organism>
<keyword evidence="5 6" id="KW-0472">Membrane</keyword>
<evidence type="ECO:0000256" key="1">
    <source>
        <dbReference type="ARBA" id="ARBA00004651"/>
    </source>
</evidence>
<feature type="transmembrane region" description="Helical" evidence="6">
    <location>
        <begin position="250"/>
        <end position="271"/>
    </location>
</feature>
<evidence type="ECO:0000259" key="7">
    <source>
        <dbReference type="PROSITE" id="PS50850"/>
    </source>
</evidence>
<dbReference type="EMBL" id="LS483476">
    <property type="protein sequence ID" value="SQI59567.1"/>
    <property type="molecule type" value="Genomic_DNA"/>
</dbReference>
<feature type="transmembrane region" description="Helical" evidence="6">
    <location>
        <begin position="52"/>
        <end position="72"/>
    </location>
</feature>
<evidence type="ECO:0000256" key="3">
    <source>
        <dbReference type="ARBA" id="ARBA00022692"/>
    </source>
</evidence>
<evidence type="ECO:0000313" key="8">
    <source>
        <dbReference type="EMBL" id="SQI59567.1"/>
    </source>
</evidence>
<feature type="transmembrane region" description="Helical" evidence="6">
    <location>
        <begin position="21"/>
        <end position="40"/>
    </location>
</feature>
<dbReference type="PANTHER" id="PTHR23531:SF2">
    <property type="entry name" value="PERMEASE"/>
    <property type="match status" value="1"/>
</dbReference>
<dbReference type="Gene3D" id="1.20.1250.20">
    <property type="entry name" value="MFS general substrate transporter like domains"/>
    <property type="match status" value="2"/>
</dbReference>
<evidence type="ECO:0000256" key="4">
    <source>
        <dbReference type="ARBA" id="ARBA00022989"/>
    </source>
</evidence>
<evidence type="ECO:0000256" key="2">
    <source>
        <dbReference type="ARBA" id="ARBA00022448"/>
    </source>
</evidence>
<feature type="transmembrane region" description="Helical" evidence="6">
    <location>
        <begin position="171"/>
        <end position="191"/>
    </location>
</feature>
<proteinExistence type="predicted"/>
<feature type="transmembrane region" description="Helical" evidence="6">
    <location>
        <begin position="369"/>
        <end position="388"/>
    </location>
</feature>
<dbReference type="InterPro" id="IPR036259">
    <property type="entry name" value="MFS_trans_sf"/>
</dbReference>
<feature type="transmembrane region" description="Helical" evidence="6">
    <location>
        <begin position="146"/>
        <end position="165"/>
    </location>
</feature>
<protein>
    <submittedName>
        <fullName evidence="8">Major facilitator transporter</fullName>
    </submittedName>
</protein>
<dbReference type="KEGG" id="blen:NCTC4824_02411"/>
<dbReference type="Proteomes" id="UP000249134">
    <property type="component" value="Chromosome 1"/>
</dbReference>
<gene>
    <name evidence="8" type="primary">yhhS_3</name>
    <name evidence="8" type="ORF">NCTC4824_02411</name>
</gene>
<dbReference type="AlphaFoldDB" id="A0A2X4W4M4"/>
<evidence type="ECO:0000256" key="6">
    <source>
        <dbReference type="SAM" id="Phobius"/>
    </source>
</evidence>
<keyword evidence="9" id="KW-1185">Reference proteome</keyword>
<name>A0A2X4W4M4_LEDLE</name>
<feature type="transmembrane region" description="Helical" evidence="6">
    <location>
        <begin position="283"/>
        <end position="301"/>
    </location>
</feature>
<dbReference type="Pfam" id="PF07690">
    <property type="entry name" value="MFS_1"/>
    <property type="match status" value="1"/>
</dbReference>
<dbReference type="STRING" id="1348624.GCA_001591545_01461"/>
<evidence type="ECO:0000256" key="5">
    <source>
        <dbReference type="ARBA" id="ARBA00023136"/>
    </source>
</evidence>
<dbReference type="SUPFAM" id="SSF103473">
    <property type="entry name" value="MFS general substrate transporter"/>
    <property type="match status" value="1"/>
</dbReference>
<accession>A0A2X4W4M4</accession>
<sequence length="403" mass="44390">MKSLQGIKQTNERLWTKSFTMIVIANLFVFMSFQMLIPTLPPYVKSLGASGFEIGLITAMFSVGAVIIRPFIGYLLEFSSRKSLVLIGAAALLMMTIIYPLTQIVMLLLLIRMLHGVMWGWSTTVNGTAAVDVVPNSRLGEGMGYFGLSITIGMIIAPSLGIYIYQNYNFSVIIIISAILGTIAFILLSIIKYQTPEAVKNLSRDDVKFSFLGSLIEKSSWYPALVTLLATFGYGTIVTFIVIFAEEKDIKQIFLFYLVNAVMATVIRPITGRWFDRNGPKALVIYCSLFTFIAMWVLSYSNSWVGIVFAGIFFGIGYGSLIPALQAWVLAKTPKLRRGVANGMFYSAIDLGIGMSGLIFGGLANFVGIGHLFQISSCFFLLVIIFTLRASKENLAITVQNKG</sequence>
<dbReference type="InterPro" id="IPR020846">
    <property type="entry name" value="MFS_dom"/>
</dbReference>